<dbReference type="GO" id="GO:0005886">
    <property type="term" value="C:plasma membrane"/>
    <property type="evidence" value="ECO:0007669"/>
    <property type="project" value="TreeGrafter"/>
</dbReference>
<evidence type="ECO:0000256" key="2">
    <source>
        <dbReference type="ARBA" id="ARBA00022737"/>
    </source>
</evidence>
<dbReference type="InterPro" id="IPR051263">
    <property type="entry name" value="C-type_cytochrome_biogenesis"/>
</dbReference>
<dbReference type="AlphaFoldDB" id="W0HVX3"/>
<keyword evidence="2" id="KW-0677">Repeat</keyword>
<dbReference type="InterPro" id="IPR056412">
    <property type="entry name" value="Ig_CycH"/>
</dbReference>
<evidence type="ECO:0000256" key="4">
    <source>
        <dbReference type="ARBA" id="ARBA00022803"/>
    </source>
</evidence>
<evidence type="ECO:0000256" key="5">
    <source>
        <dbReference type="SAM" id="Phobius"/>
    </source>
</evidence>
<dbReference type="PANTHER" id="PTHR47870">
    <property type="entry name" value="CYTOCHROME C-TYPE BIOGENESIS PROTEIN CCMH"/>
    <property type="match status" value="1"/>
</dbReference>
<dbReference type="NCBIfam" id="TIGR03142">
    <property type="entry name" value="cytochro_ccmI"/>
    <property type="match status" value="1"/>
</dbReference>
<dbReference type="InterPro" id="IPR017560">
    <property type="entry name" value="Cyt_c_biogenesis_CcmI"/>
</dbReference>
<evidence type="ECO:0000313" key="9">
    <source>
        <dbReference type="Proteomes" id="UP000019028"/>
    </source>
</evidence>
<keyword evidence="5" id="KW-1133">Transmembrane helix</keyword>
<keyword evidence="9" id="KW-1185">Reference proteome</keyword>
<sequence>MIAFLLLAVLLLLLACALFVLPALRYRGETETVSRDQLNKRFYQRRLHELAHDEREGVVSERARHIEDLQRALLTDIPAAAPPPRSPLPRWVLIPGVVVLLAVALGLHGLTGGASQVLRWRQTVNEFPALRARVLTTQGPPLSAEALSRFAVGLRAELQQHPANKQNWLILGRLGVVLNNADMATQAFAKAWRLAPGDDAIALDYASVLTRSADPGDNGAGNRLLREITAKQPHNLQALDLLALNEYQQGHDAQAIALWREVLGRLPAADPRADALRQHIEQAKAQGGLEQGALRVVVTLSPAAAAALPPSGTLFISVSDGQSPIPVAVKPLPMSRFPLSLSLDDSNAMIPERLLSAQRQVKVRVRLARDGTAQPQRGDWFGESTTQPFNGNGRVAVEIDQQLP</sequence>
<dbReference type="PATRIC" id="fig|1239307.3.peg.1394"/>
<dbReference type="GO" id="GO:0030313">
    <property type="term" value="C:cell envelope"/>
    <property type="evidence" value="ECO:0007669"/>
    <property type="project" value="UniProtKB-SubCell"/>
</dbReference>
<keyword evidence="3" id="KW-0201">Cytochrome c-type biogenesis</keyword>
<evidence type="ECO:0000256" key="1">
    <source>
        <dbReference type="ARBA" id="ARBA00004196"/>
    </source>
</evidence>
<organism evidence="8 9">
    <name type="scientific">Sodalis praecaptivus</name>
    <dbReference type="NCBI Taxonomy" id="1239307"/>
    <lineage>
        <taxon>Bacteria</taxon>
        <taxon>Pseudomonadati</taxon>
        <taxon>Pseudomonadota</taxon>
        <taxon>Gammaproteobacteria</taxon>
        <taxon>Enterobacterales</taxon>
        <taxon>Bruguierivoracaceae</taxon>
        <taxon>Sodalis</taxon>
    </lineage>
</organism>
<name>W0HVX3_9GAMM</name>
<protein>
    <submittedName>
        <fullName evidence="8">Cytochrome c-type bioproteinsis protein</fullName>
    </submittedName>
</protein>
<dbReference type="Pfam" id="PF23892">
    <property type="entry name" value="Ig_CycH"/>
    <property type="match status" value="1"/>
</dbReference>
<feature type="transmembrane region" description="Helical" evidence="5">
    <location>
        <begin position="91"/>
        <end position="111"/>
    </location>
</feature>
<evidence type="ECO:0000313" key="8">
    <source>
        <dbReference type="EMBL" id="AHF76355.1"/>
    </source>
</evidence>
<dbReference type="InterPro" id="IPR011990">
    <property type="entry name" value="TPR-like_helical_dom_sf"/>
</dbReference>
<dbReference type="SUPFAM" id="SSF48452">
    <property type="entry name" value="TPR-like"/>
    <property type="match status" value="1"/>
</dbReference>
<dbReference type="GO" id="GO:0017004">
    <property type="term" value="P:cytochrome complex assembly"/>
    <property type="evidence" value="ECO:0007669"/>
    <property type="project" value="UniProtKB-KW"/>
</dbReference>
<evidence type="ECO:0000259" key="6">
    <source>
        <dbReference type="Pfam" id="PF23892"/>
    </source>
</evidence>
<accession>W0HVX3</accession>
<dbReference type="KEGG" id="sod:Sant_1296"/>
<proteinExistence type="predicted"/>
<feature type="domain" description="Cytochrome c-type biogenesis protein H Ig-like" evidence="6">
    <location>
        <begin position="294"/>
        <end position="400"/>
    </location>
</feature>
<evidence type="ECO:0000256" key="3">
    <source>
        <dbReference type="ARBA" id="ARBA00022748"/>
    </source>
</evidence>
<dbReference type="PANTHER" id="PTHR47870:SF2">
    <property type="entry name" value="FORMATE-DEPENDENT NITRITE REDUCTASE COMPLEX SUBUNIT NRFF"/>
    <property type="match status" value="1"/>
</dbReference>
<evidence type="ECO:0000259" key="7">
    <source>
        <dbReference type="Pfam" id="PF23914"/>
    </source>
</evidence>
<keyword evidence="4" id="KW-0802">TPR repeat</keyword>
<dbReference type="Proteomes" id="UP000019028">
    <property type="component" value="Chromosome"/>
</dbReference>
<keyword evidence="5" id="KW-0472">Membrane</keyword>
<dbReference type="InterPro" id="IPR056413">
    <property type="entry name" value="TPR_CcmH_CycH"/>
</dbReference>
<gene>
    <name evidence="8" type="primary">ccmI</name>
    <name evidence="8" type="ORF">Sant_1296</name>
</gene>
<dbReference type="Pfam" id="PF23914">
    <property type="entry name" value="TPR_CcmH_CycH"/>
    <property type="match status" value="1"/>
</dbReference>
<dbReference type="HOGENOM" id="CLU_036074_1_1_6"/>
<keyword evidence="5" id="KW-0812">Transmembrane</keyword>
<dbReference type="EMBL" id="CP006569">
    <property type="protein sequence ID" value="AHF76355.1"/>
    <property type="molecule type" value="Genomic_DNA"/>
</dbReference>
<comment type="subcellular location">
    <subcellularLocation>
        <location evidence="1">Cell envelope</location>
    </subcellularLocation>
</comment>
<feature type="domain" description="Cytochrome c-type biogenesis protein H TPR" evidence="7">
    <location>
        <begin position="116"/>
        <end position="273"/>
    </location>
</feature>
<dbReference type="Gene3D" id="1.25.40.10">
    <property type="entry name" value="Tetratricopeptide repeat domain"/>
    <property type="match status" value="1"/>
</dbReference>
<reference evidence="8 9" key="1">
    <citation type="journal article" date="2014" name="Genome Biol. Evol.">
        <title>Genome degeneration and adaptation in a nascent stage of symbiosis.</title>
        <authorList>
            <person name="Oakeson K.F."/>
            <person name="Gil R."/>
            <person name="Clayton A.L."/>
            <person name="Dunn D.M."/>
            <person name="von Niederhausern A.C."/>
            <person name="Hamil C."/>
            <person name="Aoyagi A."/>
            <person name="Duval B."/>
            <person name="Baca A."/>
            <person name="Silva F.J."/>
            <person name="Vallier A."/>
            <person name="Jackson D.G."/>
            <person name="Latorre A."/>
            <person name="Weiss R.B."/>
            <person name="Heddi A."/>
            <person name="Moya A."/>
            <person name="Dale C."/>
        </authorList>
    </citation>
    <scope>NUCLEOTIDE SEQUENCE [LARGE SCALE GENOMIC DNA]</scope>
    <source>
        <strain evidence="8 9">HS1</strain>
    </source>
</reference>